<dbReference type="Gene3D" id="3.30.70.20">
    <property type="match status" value="2"/>
</dbReference>
<dbReference type="Pfam" id="PF12838">
    <property type="entry name" value="Fer4_7"/>
    <property type="match status" value="1"/>
</dbReference>
<comment type="cofactor">
    <cofactor evidence="6">
        <name>[4Fe-4S] cluster</name>
        <dbReference type="ChEBI" id="CHEBI:49883"/>
    </cofactor>
</comment>
<dbReference type="EMBL" id="WTUX01000002">
    <property type="protein sequence ID" value="MZR11585.1"/>
    <property type="molecule type" value="Genomic_DNA"/>
</dbReference>
<feature type="binding site" evidence="6">
    <location>
        <position position="42"/>
    </location>
    <ligand>
        <name>[4Fe-4S] cluster</name>
        <dbReference type="ChEBI" id="CHEBI:49883"/>
        <label>1</label>
    </ligand>
</feature>
<feature type="domain" description="4Fe-4S ferredoxin-type" evidence="7">
    <location>
        <begin position="130"/>
        <end position="159"/>
    </location>
</feature>
<dbReference type="PANTHER" id="PTHR24960">
    <property type="entry name" value="PHOTOSYSTEM I IRON-SULFUR CENTER-RELATED"/>
    <property type="match status" value="1"/>
</dbReference>
<dbReference type="GO" id="GO:0051539">
    <property type="term" value="F:4 iron, 4 sulfur cluster binding"/>
    <property type="evidence" value="ECO:0007669"/>
    <property type="project" value="UniProtKB-UniRule"/>
</dbReference>
<dbReference type="InterPro" id="IPR017896">
    <property type="entry name" value="4Fe4S_Fe-S-bd"/>
</dbReference>
<comment type="similarity">
    <text evidence="6">Belongs to the NapF family.</text>
</comment>
<evidence type="ECO:0000313" key="8">
    <source>
        <dbReference type="EMBL" id="MZR11585.1"/>
    </source>
</evidence>
<feature type="binding site" evidence="6">
    <location>
        <position position="77"/>
    </location>
    <ligand>
        <name>[4Fe-4S] cluster</name>
        <dbReference type="ChEBI" id="CHEBI:49883"/>
        <label>2</label>
    </ligand>
</feature>
<evidence type="ECO:0000256" key="6">
    <source>
        <dbReference type="HAMAP-Rule" id="MF_02201"/>
    </source>
</evidence>
<keyword evidence="2 6" id="KW-0479">Metal-binding</keyword>
<dbReference type="InterPro" id="IPR017900">
    <property type="entry name" value="4Fe4S_Fe_S_CS"/>
</dbReference>
<evidence type="ECO:0000256" key="2">
    <source>
        <dbReference type="ARBA" id="ARBA00022723"/>
    </source>
</evidence>
<feature type="binding site" evidence="6">
    <location>
        <position position="36"/>
    </location>
    <ligand>
        <name>[4Fe-4S] cluster</name>
        <dbReference type="ChEBI" id="CHEBI:49883"/>
        <label>1</label>
    </ligand>
</feature>
<keyword evidence="5 6" id="KW-0411">Iron-sulfur</keyword>
<keyword evidence="3 6" id="KW-0677">Repeat</keyword>
<dbReference type="Proteomes" id="UP000467322">
    <property type="component" value="Unassembled WGS sequence"/>
</dbReference>
<dbReference type="HAMAP" id="MF_02201">
    <property type="entry name" value="NapF"/>
    <property type="match status" value="1"/>
</dbReference>
<sequence>MAAQDSTAVSRRAFLGGHDPTDVMPWTTSEIMREACTGCGACVEACPEGILHQGRGGHPVLDFSSPCTFCAACAEACPEPVFDLERDPPWTAVAVVASGCLEPQGIACRACEDACDHDALRARPMLGGRAEMRVDADACTGCGGCVPVCPTGAIQIREQEPADA</sequence>
<feature type="binding site" evidence="6">
    <location>
        <position position="149"/>
    </location>
    <ligand>
        <name>[4Fe-4S] cluster</name>
        <dbReference type="ChEBI" id="CHEBI:49883"/>
        <label>3</label>
    </ligand>
</feature>
<evidence type="ECO:0000259" key="7">
    <source>
        <dbReference type="PROSITE" id="PS51379"/>
    </source>
</evidence>
<dbReference type="CDD" id="cd10564">
    <property type="entry name" value="NapF_like"/>
    <property type="match status" value="1"/>
</dbReference>
<evidence type="ECO:0000256" key="4">
    <source>
        <dbReference type="ARBA" id="ARBA00023004"/>
    </source>
</evidence>
<feature type="binding site" evidence="6">
    <location>
        <position position="70"/>
    </location>
    <ligand>
        <name>[4Fe-4S] cluster</name>
        <dbReference type="ChEBI" id="CHEBI:49883"/>
        <label>2</label>
    </ligand>
</feature>
<evidence type="ECO:0000313" key="9">
    <source>
        <dbReference type="Proteomes" id="UP000467322"/>
    </source>
</evidence>
<dbReference type="SUPFAM" id="SSF54862">
    <property type="entry name" value="4Fe-4S ferredoxins"/>
    <property type="match status" value="1"/>
</dbReference>
<dbReference type="PROSITE" id="PS51379">
    <property type="entry name" value="4FE4S_FER_2"/>
    <property type="match status" value="3"/>
</dbReference>
<protein>
    <recommendedName>
        <fullName evidence="6">Ferredoxin-type protein NapF</fullName>
    </recommendedName>
</protein>
<evidence type="ECO:0000256" key="5">
    <source>
        <dbReference type="ARBA" id="ARBA00023014"/>
    </source>
</evidence>
<comment type="subunit">
    <text evidence="6">Interacts with the cytoplasmic NapA precursor.</text>
</comment>
<dbReference type="PROSITE" id="PS00198">
    <property type="entry name" value="4FE4S_FER_1"/>
    <property type="match status" value="2"/>
</dbReference>
<name>A0A845LUU1_9RHOB</name>
<dbReference type="InterPro" id="IPR050157">
    <property type="entry name" value="PSI_iron-sulfur_center"/>
</dbReference>
<dbReference type="GO" id="GO:0046872">
    <property type="term" value="F:metal ion binding"/>
    <property type="evidence" value="ECO:0007669"/>
    <property type="project" value="UniProtKB-KW"/>
</dbReference>
<dbReference type="GO" id="GO:0005737">
    <property type="term" value="C:cytoplasm"/>
    <property type="evidence" value="ECO:0007669"/>
    <property type="project" value="UniProtKB-SubCell"/>
</dbReference>
<feature type="binding site" evidence="6">
    <location>
        <position position="67"/>
    </location>
    <ligand>
        <name>[4Fe-4S] cluster</name>
        <dbReference type="ChEBI" id="CHEBI:49883"/>
        <label>2</label>
    </ligand>
</feature>
<evidence type="ECO:0000256" key="1">
    <source>
        <dbReference type="ARBA" id="ARBA00022485"/>
    </source>
</evidence>
<feature type="domain" description="4Fe-4S ferredoxin-type" evidence="7">
    <location>
        <begin position="27"/>
        <end position="56"/>
    </location>
</feature>
<feature type="binding site" evidence="6">
    <location>
        <position position="139"/>
    </location>
    <ligand>
        <name>[4Fe-4S] cluster</name>
        <dbReference type="ChEBI" id="CHEBI:49883"/>
        <label>3</label>
    </ligand>
</feature>
<dbReference type="PANTHER" id="PTHR24960:SF79">
    <property type="entry name" value="PHOTOSYSTEM I IRON-SULFUR CENTER"/>
    <property type="match status" value="1"/>
</dbReference>
<keyword evidence="6" id="KW-0963">Cytoplasm</keyword>
<feature type="binding site" evidence="6">
    <location>
        <position position="39"/>
    </location>
    <ligand>
        <name>[4Fe-4S] cluster</name>
        <dbReference type="ChEBI" id="CHEBI:49883"/>
        <label>1</label>
    </ligand>
</feature>
<organism evidence="8 9">
    <name type="scientific">Maritimibacter harenae</name>
    <dbReference type="NCBI Taxonomy" id="2606218"/>
    <lineage>
        <taxon>Bacteria</taxon>
        <taxon>Pseudomonadati</taxon>
        <taxon>Pseudomonadota</taxon>
        <taxon>Alphaproteobacteria</taxon>
        <taxon>Rhodobacterales</taxon>
        <taxon>Roseobacteraceae</taxon>
        <taxon>Maritimibacter</taxon>
    </lineage>
</organism>
<evidence type="ECO:0000256" key="3">
    <source>
        <dbReference type="ARBA" id="ARBA00022737"/>
    </source>
</evidence>
<dbReference type="Pfam" id="PF13237">
    <property type="entry name" value="Fer4_10"/>
    <property type="match status" value="1"/>
</dbReference>
<comment type="caution">
    <text evidence="8">The sequence shown here is derived from an EMBL/GenBank/DDBJ whole genome shotgun (WGS) entry which is preliminary data.</text>
</comment>
<feature type="binding site" evidence="6">
    <location>
        <position position="46"/>
    </location>
    <ligand>
        <name>[4Fe-4S] cluster</name>
        <dbReference type="ChEBI" id="CHEBI:49883"/>
        <label>1</label>
    </ligand>
</feature>
<feature type="binding site" evidence="6">
    <location>
        <position position="142"/>
    </location>
    <ligand>
        <name>[4Fe-4S] cluster</name>
        <dbReference type="ChEBI" id="CHEBI:49883"/>
        <label>3</label>
    </ligand>
</feature>
<dbReference type="InterPro" id="IPR004496">
    <property type="entry name" value="NapF"/>
</dbReference>
<gene>
    <name evidence="6" type="primary">napF</name>
    <name evidence="8" type="ORF">GQE99_00870</name>
</gene>
<proteinExistence type="inferred from homology"/>
<comment type="subcellular location">
    <subcellularLocation>
        <location evidence="6">Cytoplasm</location>
    </subcellularLocation>
</comment>
<keyword evidence="4 6" id="KW-0408">Iron</keyword>
<feature type="binding site" evidence="6">
    <location>
        <position position="73"/>
    </location>
    <ligand>
        <name>[4Fe-4S] cluster</name>
        <dbReference type="ChEBI" id="CHEBI:49883"/>
        <label>2</label>
    </ligand>
</feature>
<comment type="function">
    <text evidence="6">Could be involved in the maturation of NapA, the catalytic subunit of the periplasmic nitrate reductase, before its export into the periplasm.</text>
</comment>
<dbReference type="RefSeq" id="WP_161349699.1">
    <property type="nucleotide sequence ID" value="NZ_WTUX01000002.1"/>
</dbReference>
<feature type="domain" description="4Fe-4S ferredoxin-type" evidence="7">
    <location>
        <begin position="57"/>
        <end position="87"/>
    </location>
</feature>
<accession>A0A845LUU1</accession>
<keyword evidence="9" id="KW-1185">Reference proteome</keyword>
<reference evidence="8 9" key="1">
    <citation type="submission" date="2019-12" db="EMBL/GenBank/DDBJ databases">
        <title>Maritimibacter sp. nov. sp. isolated from sea sand.</title>
        <authorList>
            <person name="Kim J."/>
            <person name="Jeong S.E."/>
            <person name="Jung H.S."/>
            <person name="Jeon C.O."/>
        </authorList>
    </citation>
    <scope>NUCLEOTIDE SEQUENCE [LARGE SCALE GENOMIC DNA]</scope>
    <source>
        <strain evidence="8 9">DP07</strain>
    </source>
</reference>
<feature type="binding site" evidence="6">
    <location>
        <position position="145"/>
    </location>
    <ligand>
        <name>[4Fe-4S] cluster</name>
        <dbReference type="ChEBI" id="CHEBI:49883"/>
        <label>3</label>
    </ligand>
</feature>
<dbReference type="AlphaFoldDB" id="A0A845LUU1"/>
<keyword evidence="1 6" id="KW-0004">4Fe-4S</keyword>